<feature type="transmembrane region" description="Helical" evidence="1">
    <location>
        <begin position="59"/>
        <end position="79"/>
    </location>
</feature>
<name>A0ABW4N567_9CAUL</name>
<accession>A0ABW4N567</accession>
<keyword evidence="1" id="KW-0472">Membrane</keyword>
<organism evidence="2 3">
    <name type="scientific">Phenylobacterium terrae</name>
    <dbReference type="NCBI Taxonomy" id="2665495"/>
    <lineage>
        <taxon>Bacteria</taxon>
        <taxon>Pseudomonadati</taxon>
        <taxon>Pseudomonadota</taxon>
        <taxon>Alphaproteobacteria</taxon>
        <taxon>Caulobacterales</taxon>
        <taxon>Caulobacteraceae</taxon>
        <taxon>Phenylobacterium</taxon>
    </lineage>
</organism>
<protein>
    <submittedName>
        <fullName evidence="2">DUF1467 family protein</fullName>
    </submittedName>
</protein>
<evidence type="ECO:0000256" key="1">
    <source>
        <dbReference type="SAM" id="Phobius"/>
    </source>
</evidence>
<reference evidence="3" key="1">
    <citation type="journal article" date="2019" name="Int. J. Syst. Evol. Microbiol.">
        <title>The Global Catalogue of Microorganisms (GCM) 10K type strain sequencing project: providing services to taxonomists for standard genome sequencing and annotation.</title>
        <authorList>
            <consortium name="The Broad Institute Genomics Platform"/>
            <consortium name="The Broad Institute Genome Sequencing Center for Infectious Disease"/>
            <person name="Wu L."/>
            <person name="Ma J."/>
        </authorList>
    </citation>
    <scope>NUCLEOTIDE SEQUENCE [LARGE SCALE GENOMIC DNA]</scope>
    <source>
        <strain evidence="3">DFY28</strain>
    </source>
</reference>
<dbReference type="RefSeq" id="WP_377281863.1">
    <property type="nucleotide sequence ID" value="NZ_JBHRSI010000005.1"/>
</dbReference>
<sequence>MGLTTGVAIYFTIWWVVLFAVLPLGVVSHAEAGIDKGDGGDPGAPVDPKLKRKFFTTTWISAVLFAILWAVLHFGLIQLPPIRDAYGAG</sequence>
<keyword evidence="1" id="KW-1133">Transmembrane helix</keyword>
<evidence type="ECO:0000313" key="2">
    <source>
        <dbReference type="EMBL" id="MFD1784898.1"/>
    </source>
</evidence>
<keyword evidence="3" id="KW-1185">Reference proteome</keyword>
<comment type="caution">
    <text evidence="2">The sequence shown here is derived from an EMBL/GenBank/DDBJ whole genome shotgun (WGS) entry which is preliminary data.</text>
</comment>
<feature type="transmembrane region" description="Helical" evidence="1">
    <location>
        <begin position="6"/>
        <end position="27"/>
    </location>
</feature>
<dbReference type="EMBL" id="JBHUEY010000006">
    <property type="protein sequence ID" value="MFD1784898.1"/>
    <property type="molecule type" value="Genomic_DNA"/>
</dbReference>
<dbReference type="Proteomes" id="UP001597237">
    <property type="component" value="Unassembled WGS sequence"/>
</dbReference>
<proteinExistence type="predicted"/>
<dbReference type="InterPro" id="IPR009935">
    <property type="entry name" value="DUF1467"/>
</dbReference>
<keyword evidence="1" id="KW-0812">Transmembrane</keyword>
<gene>
    <name evidence="2" type="ORF">ACFSC0_15965</name>
</gene>
<evidence type="ECO:0000313" key="3">
    <source>
        <dbReference type="Proteomes" id="UP001597237"/>
    </source>
</evidence>
<dbReference type="Pfam" id="PF07330">
    <property type="entry name" value="DUF1467"/>
    <property type="match status" value="1"/>
</dbReference>